<proteinExistence type="predicted"/>
<dbReference type="Proteomes" id="UP000004994">
    <property type="component" value="Unassembled WGS sequence"/>
</dbReference>
<dbReference type="AlphaFoldDB" id="A0A494G9Y6"/>
<feature type="compositionally biased region" description="Low complexity" evidence="1">
    <location>
        <begin position="1"/>
        <end position="14"/>
    </location>
</feature>
<protein>
    <submittedName>
        <fullName evidence="2">Uncharacterized protein</fullName>
    </submittedName>
</protein>
<sequence length="267" mass="27359">GGAGAVGQRRGAGAADHRGAGRAGPAGGNGAGGDGGTARNEARDVVVDHHAGGAVGAVVGDRQRVGHRGLAGAQYVVRRARAVGLLGDAQVGALVCGACTGAVAVVPGFRIGVDAVAGQRLQRAVRTTRTRRIVQRTGRTCAADDLQLRRVGVHRQRQRARVEVAGDALARRRHRIGSVDAAGPWASEGKEFLARRQFIHHLHLAGGRARTEVAHDDGRGHAAVGIAADAVPHGDQLRRLGLGQRQVGAVGEHGERCRAAVVVGAVA</sequence>
<reference evidence="2" key="1">
    <citation type="journal article" date="2012" name="Nature">
        <title>The tomato genome sequence provides insights into fleshy fruit evolution.</title>
        <authorList>
            <consortium name="Tomato Genome Consortium"/>
        </authorList>
    </citation>
    <scope>NUCLEOTIDE SEQUENCE [LARGE SCALE GENOMIC DNA]</scope>
    <source>
        <strain evidence="2">cv. Heinz 1706</strain>
    </source>
</reference>
<name>A0A494G9Y6_SOLLC</name>
<keyword evidence="3" id="KW-1185">Reference proteome</keyword>
<reference evidence="2" key="2">
    <citation type="submission" date="2019-04" db="UniProtKB">
        <authorList>
            <consortium name="EnsemblPlants"/>
        </authorList>
    </citation>
    <scope>IDENTIFICATION</scope>
    <source>
        <strain evidence="2">cv. Heinz 1706</strain>
    </source>
</reference>
<feature type="region of interest" description="Disordered" evidence="1">
    <location>
        <begin position="1"/>
        <end position="39"/>
    </location>
</feature>
<feature type="compositionally biased region" description="Gly residues" evidence="1">
    <location>
        <begin position="21"/>
        <end position="36"/>
    </location>
</feature>
<accession>A0A494G9Y6</accession>
<dbReference type="EnsemblPlants" id="Solyc00g133710.2.1">
    <property type="protein sequence ID" value="Solyc00g133710.2.1.1.CDS"/>
    <property type="gene ID" value="Solyc00g133710.2"/>
</dbReference>
<dbReference type="InParanoid" id="A0A494G9Y6"/>
<dbReference type="Gramene" id="Solyc00g133710.2.1">
    <property type="protein sequence ID" value="Solyc00g133710.2.1.1.CDS"/>
    <property type="gene ID" value="Solyc00g133710.2"/>
</dbReference>
<evidence type="ECO:0000256" key="1">
    <source>
        <dbReference type="SAM" id="MobiDB-lite"/>
    </source>
</evidence>
<organism evidence="2">
    <name type="scientific">Solanum lycopersicum</name>
    <name type="common">Tomato</name>
    <name type="synonym">Lycopersicon esculentum</name>
    <dbReference type="NCBI Taxonomy" id="4081"/>
    <lineage>
        <taxon>Eukaryota</taxon>
        <taxon>Viridiplantae</taxon>
        <taxon>Streptophyta</taxon>
        <taxon>Embryophyta</taxon>
        <taxon>Tracheophyta</taxon>
        <taxon>Spermatophyta</taxon>
        <taxon>Magnoliopsida</taxon>
        <taxon>eudicotyledons</taxon>
        <taxon>Gunneridae</taxon>
        <taxon>Pentapetalae</taxon>
        <taxon>asterids</taxon>
        <taxon>lamiids</taxon>
        <taxon>Solanales</taxon>
        <taxon>Solanaceae</taxon>
        <taxon>Solanoideae</taxon>
        <taxon>Solaneae</taxon>
        <taxon>Solanum</taxon>
        <taxon>Solanum subgen. Lycopersicon</taxon>
    </lineage>
</organism>
<evidence type="ECO:0000313" key="2">
    <source>
        <dbReference type="EnsemblPlants" id="Solyc00g133710.2.1.1.CDS"/>
    </source>
</evidence>
<dbReference type="PaxDb" id="4081-Solyc00g133710.1.1"/>
<evidence type="ECO:0000313" key="3">
    <source>
        <dbReference type="Proteomes" id="UP000004994"/>
    </source>
</evidence>